<dbReference type="CDD" id="cd11525">
    <property type="entry name" value="SYLF_SH3YL1_like"/>
    <property type="match status" value="1"/>
</dbReference>
<proteinExistence type="inferred from homology"/>
<keyword evidence="7" id="KW-1185">Reference proteome</keyword>
<dbReference type="GO" id="GO:0051666">
    <property type="term" value="P:actin cortical patch localization"/>
    <property type="evidence" value="ECO:0007669"/>
    <property type="project" value="TreeGrafter"/>
</dbReference>
<evidence type="ECO:0000259" key="5">
    <source>
        <dbReference type="PROSITE" id="PS50002"/>
    </source>
</evidence>
<dbReference type="GO" id="GO:0051015">
    <property type="term" value="F:actin filament binding"/>
    <property type="evidence" value="ECO:0007669"/>
    <property type="project" value="TreeGrafter"/>
</dbReference>
<accession>A0A0J9YHI0</accession>
<dbReference type="Pfam" id="PF00018">
    <property type="entry name" value="SH3_1"/>
    <property type="match status" value="1"/>
</dbReference>
<organism evidence="6 7">
    <name type="scientific">Geotrichum candidum</name>
    <name type="common">Oospora lactis</name>
    <name type="synonym">Dipodascus geotrichum</name>
    <dbReference type="NCBI Taxonomy" id="1173061"/>
    <lineage>
        <taxon>Eukaryota</taxon>
        <taxon>Fungi</taxon>
        <taxon>Dikarya</taxon>
        <taxon>Ascomycota</taxon>
        <taxon>Saccharomycotina</taxon>
        <taxon>Dipodascomycetes</taxon>
        <taxon>Dipodascales</taxon>
        <taxon>Dipodascaceae</taxon>
        <taxon>Geotrichum</taxon>
    </lineage>
</organism>
<dbReference type="PANTHER" id="PTHR15629:SF2">
    <property type="entry name" value="SH3 DOMAIN-CONTAINING YSC84-LIKE PROTEIN 1"/>
    <property type="match status" value="1"/>
</dbReference>
<dbReference type="AlphaFoldDB" id="A0A0J9YHI0"/>
<dbReference type="PROSITE" id="PS50002">
    <property type="entry name" value="SH3"/>
    <property type="match status" value="1"/>
</dbReference>
<feature type="compositionally biased region" description="Polar residues" evidence="4">
    <location>
        <begin position="328"/>
        <end position="346"/>
    </location>
</feature>
<keyword evidence="2 3" id="KW-0728">SH3 domain</keyword>
<comment type="caution">
    <text evidence="6">The sequence shown here is derived from an EMBL/GenBank/DDBJ whole genome shotgun (WGS) entry which is preliminary data.</text>
</comment>
<feature type="compositionally biased region" description="Basic and acidic residues" evidence="4">
    <location>
        <begin position="246"/>
        <end position="258"/>
    </location>
</feature>
<evidence type="ECO:0000313" key="7">
    <source>
        <dbReference type="Proteomes" id="UP000242525"/>
    </source>
</evidence>
<dbReference type="Proteomes" id="UP000242525">
    <property type="component" value="Unassembled WGS sequence"/>
</dbReference>
<dbReference type="PANTHER" id="PTHR15629">
    <property type="entry name" value="SH3YL1 PROTEIN"/>
    <property type="match status" value="1"/>
</dbReference>
<gene>
    <name evidence="6" type="ORF">BN980_GECA01s04795g</name>
</gene>
<dbReference type="GO" id="GO:0030479">
    <property type="term" value="C:actin cortical patch"/>
    <property type="evidence" value="ECO:0007669"/>
    <property type="project" value="TreeGrafter"/>
</dbReference>
<evidence type="ECO:0000256" key="1">
    <source>
        <dbReference type="ARBA" id="ARBA00007761"/>
    </source>
</evidence>
<dbReference type="Gene3D" id="2.30.30.40">
    <property type="entry name" value="SH3 Domains"/>
    <property type="match status" value="1"/>
</dbReference>
<feature type="compositionally biased region" description="Basic and acidic residues" evidence="4">
    <location>
        <begin position="272"/>
        <end position="281"/>
    </location>
</feature>
<evidence type="ECO:0000256" key="4">
    <source>
        <dbReference type="SAM" id="MobiDB-lite"/>
    </source>
</evidence>
<dbReference type="CDD" id="cd11842">
    <property type="entry name" value="SH3_Ysc84p_like"/>
    <property type="match status" value="1"/>
</dbReference>
<dbReference type="EMBL" id="CCBN010000001">
    <property type="protein sequence ID" value="CDO51345.1"/>
    <property type="molecule type" value="Genomic_DNA"/>
</dbReference>
<dbReference type="OrthoDB" id="443981at2759"/>
<feature type="compositionally biased region" description="Acidic residues" evidence="4">
    <location>
        <begin position="231"/>
        <end position="240"/>
    </location>
</feature>
<evidence type="ECO:0000256" key="2">
    <source>
        <dbReference type="ARBA" id="ARBA00022443"/>
    </source>
</evidence>
<dbReference type="FunFam" id="2.30.30.40:FF:000100">
    <property type="entry name" value="SH3 domain-containing YSC84-like protein 1"/>
    <property type="match status" value="1"/>
</dbReference>
<dbReference type="STRING" id="1173061.A0A0J9YHI0"/>
<name>A0A0J9YHI0_GEOCN</name>
<feature type="compositionally biased region" description="Basic and acidic residues" evidence="4">
    <location>
        <begin position="350"/>
        <end position="372"/>
    </location>
</feature>
<dbReference type="InterPro" id="IPR033643">
    <property type="entry name" value="SYLF_SH3YL1-like"/>
</dbReference>
<dbReference type="InterPro" id="IPR001452">
    <property type="entry name" value="SH3_domain"/>
</dbReference>
<dbReference type="GO" id="GO:0051017">
    <property type="term" value="P:actin filament bundle assembly"/>
    <property type="evidence" value="ECO:0007669"/>
    <property type="project" value="TreeGrafter"/>
</dbReference>
<dbReference type="PRINTS" id="PR00452">
    <property type="entry name" value="SH3DOMAIN"/>
</dbReference>
<dbReference type="InterPro" id="IPR036028">
    <property type="entry name" value="SH3-like_dom_sf"/>
</dbReference>
<dbReference type="InterPro" id="IPR007461">
    <property type="entry name" value="Ysc84_actin-binding"/>
</dbReference>
<feature type="region of interest" description="Disordered" evidence="4">
    <location>
        <begin position="231"/>
        <end position="372"/>
    </location>
</feature>
<dbReference type="SUPFAM" id="SSF50044">
    <property type="entry name" value="SH3-domain"/>
    <property type="match status" value="1"/>
</dbReference>
<comment type="similarity">
    <text evidence="1">Belongs to the SH3YL1 family.</text>
</comment>
<sequence length="431" mass="47318">MGLNNPVPRSLAKESRKAARILASFIKPNQLLGADLVIPPEVLANARGLAIITQVKAGFLFSGRAGSGVIVARLPDGQWSAPSAIFTAGAGVGGQVGAEITDFVFILNTQAAVDTFSHAGSITLGGNMSVAVGPLGRNAEMAGSASLKSVAAIFSYSKTKGLFAGVSLEGSMLIERREANRKFYGPTCTAKQILSGRVDPPPECDVLFRVLDSRAFQGRYSRENDYYDDDYYDDIPDEFSDSNSDTSRRTRGRADSDLGRSGSWQDDFYSDTGRRNLERRGTTGSYNHRRNNDYDDDEEDDERFKSTHFKSKYSDSGPRRPNAPKPNFGSSSPQLSTESSRHSGLSNAPERYERERRTERERENERRAEANEAGEKAVALFTFEGQQGGDLAFRKGDIITIVKRSNSRDDWWTGRKAGVEGIFPANYVELV</sequence>
<dbReference type="SMART" id="SM00326">
    <property type="entry name" value="SH3"/>
    <property type="match status" value="1"/>
</dbReference>
<dbReference type="InterPro" id="IPR051702">
    <property type="entry name" value="SH3_domain_YSC84-like"/>
</dbReference>
<evidence type="ECO:0000256" key="3">
    <source>
        <dbReference type="PROSITE-ProRule" id="PRU00192"/>
    </source>
</evidence>
<protein>
    <submittedName>
        <fullName evidence="6">Similar to Saccharomyces cerevisiae YFR024C-A LSB3 Protein containing a C-terminal SH3 domain</fullName>
    </submittedName>
</protein>
<feature type="domain" description="SH3" evidence="5">
    <location>
        <begin position="372"/>
        <end position="431"/>
    </location>
</feature>
<reference evidence="6" key="1">
    <citation type="submission" date="2014-03" db="EMBL/GenBank/DDBJ databases">
        <authorList>
            <person name="Casaregola S."/>
        </authorList>
    </citation>
    <scope>NUCLEOTIDE SEQUENCE [LARGE SCALE GENOMIC DNA]</scope>
    <source>
        <strain evidence="6">CLIB 918</strain>
    </source>
</reference>
<dbReference type="Pfam" id="PF04366">
    <property type="entry name" value="Ysc84"/>
    <property type="match status" value="1"/>
</dbReference>
<evidence type="ECO:0000313" key="6">
    <source>
        <dbReference type="EMBL" id="CDO51345.1"/>
    </source>
</evidence>
<dbReference type="GO" id="GO:0035091">
    <property type="term" value="F:phosphatidylinositol binding"/>
    <property type="evidence" value="ECO:0007669"/>
    <property type="project" value="TreeGrafter"/>
</dbReference>